<accession>A0ABU4FYC6</accession>
<evidence type="ECO:0000256" key="2">
    <source>
        <dbReference type="ARBA" id="ARBA00023002"/>
    </source>
</evidence>
<proteinExistence type="inferred from homology"/>
<dbReference type="SUPFAM" id="SSF51735">
    <property type="entry name" value="NAD(P)-binding Rossmann-fold domains"/>
    <property type="match status" value="1"/>
</dbReference>
<keyword evidence="3" id="KW-0520">NAD</keyword>
<dbReference type="Pfam" id="PF00389">
    <property type="entry name" value="2-Hacid_dh"/>
    <property type="match status" value="1"/>
</dbReference>
<dbReference type="PROSITE" id="PS00671">
    <property type="entry name" value="D_2_HYDROXYACID_DH_3"/>
    <property type="match status" value="1"/>
</dbReference>
<keyword evidence="8" id="KW-1185">Reference proteome</keyword>
<dbReference type="InterPro" id="IPR006140">
    <property type="entry name" value="D-isomer_DH_NAD-bd"/>
</dbReference>
<feature type="domain" description="D-isomer specific 2-hydroxyacid dehydrogenase NAD-binding" evidence="6">
    <location>
        <begin position="109"/>
        <end position="290"/>
    </location>
</feature>
<evidence type="ECO:0000259" key="6">
    <source>
        <dbReference type="Pfam" id="PF02826"/>
    </source>
</evidence>
<dbReference type="EMBL" id="JAUBDH010000003">
    <property type="protein sequence ID" value="MDW0109725.1"/>
    <property type="molecule type" value="Genomic_DNA"/>
</dbReference>
<protein>
    <submittedName>
        <fullName evidence="7">NAD(P)-dependent oxidoreductase</fullName>
    </submittedName>
</protein>
<comment type="similarity">
    <text evidence="1 4">Belongs to the D-isomer specific 2-hydroxyacid dehydrogenase family.</text>
</comment>
<reference evidence="7 8" key="1">
    <citation type="submission" date="2023-06" db="EMBL/GenBank/DDBJ databases">
        <title>Sporosarcina sp. nov., isolated from Korean traditional fermented seafood 'Jeotgal'.</title>
        <authorList>
            <person name="Yang A.-I."/>
            <person name="Shin N.-R."/>
        </authorList>
    </citation>
    <scope>NUCLEOTIDE SEQUENCE [LARGE SCALE GENOMIC DNA]</scope>
    <source>
        <strain evidence="7 8">KCTC3840</strain>
    </source>
</reference>
<feature type="domain" description="D-isomer specific 2-hydroxyacid dehydrogenase catalytic" evidence="5">
    <location>
        <begin position="13"/>
        <end position="317"/>
    </location>
</feature>
<dbReference type="SUPFAM" id="SSF52283">
    <property type="entry name" value="Formate/glycerate dehydrogenase catalytic domain-like"/>
    <property type="match status" value="1"/>
</dbReference>
<evidence type="ECO:0000256" key="3">
    <source>
        <dbReference type="ARBA" id="ARBA00023027"/>
    </source>
</evidence>
<evidence type="ECO:0000313" key="7">
    <source>
        <dbReference type="EMBL" id="MDW0109725.1"/>
    </source>
</evidence>
<dbReference type="Gene3D" id="3.40.50.720">
    <property type="entry name" value="NAD(P)-binding Rossmann-like Domain"/>
    <property type="match status" value="2"/>
</dbReference>
<evidence type="ECO:0000256" key="4">
    <source>
        <dbReference type="RuleBase" id="RU003719"/>
    </source>
</evidence>
<dbReference type="RefSeq" id="WP_317935269.1">
    <property type="nucleotide sequence ID" value="NZ_JAUBDH010000003.1"/>
</dbReference>
<dbReference type="PANTHER" id="PTHR42789:SF1">
    <property type="entry name" value="D-ISOMER SPECIFIC 2-HYDROXYACID DEHYDROGENASE FAMILY PROTEIN (AFU_ORTHOLOGUE AFUA_6G10090)"/>
    <property type="match status" value="1"/>
</dbReference>
<organism evidence="7 8">
    <name type="scientific">Sporosarcina aquimarina</name>
    <dbReference type="NCBI Taxonomy" id="114975"/>
    <lineage>
        <taxon>Bacteria</taxon>
        <taxon>Bacillati</taxon>
        <taxon>Bacillota</taxon>
        <taxon>Bacilli</taxon>
        <taxon>Bacillales</taxon>
        <taxon>Caryophanaceae</taxon>
        <taxon>Sporosarcina</taxon>
    </lineage>
</organism>
<sequence length="332" mass="36092">MSLHIVQILPMYHPDGEEKLRELADVKQFNEFDEQEIIGYLKQNKVDGIILRAPAKITGDILDHCAHVTAISGAGIGLDNIDVEYATSKRIKVLHAPKMNSTATAEHAVALLLSVMKDITVFHAEMQKGNFSFRDGRYTAELEGKTLGLVGFGSIAQKVAKIAKNGFGMNPIAYVRTISSARQELADSLGVEVTTSMEEVFKKSDAVSLHIPLTAQTKELVDKKLFNLMKPSAVLINTSRGGVINETDLVEALKSKTFKRAGVDVFAVEPPLANHPFYGMDEITMTPHIGGISVEAARESSVIIAENLIKAIQGEELSVIANAQSIVKLNRG</sequence>
<comment type="caution">
    <text evidence="7">The sequence shown here is derived from an EMBL/GenBank/DDBJ whole genome shotgun (WGS) entry which is preliminary data.</text>
</comment>
<evidence type="ECO:0000313" key="8">
    <source>
        <dbReference type="Proteomes" id="UP001280629"/>
    </source>
</evidence>
<dbReference type="PROSITE" id="PS00670">
    <property type="entry name" value="D_2_HYDROXYACID_DH_2"/>
    <property type="match status" value="1"/>
</dbReference>
<dbReference type="Pfam" id="PF02826">
    <property type="entry name" value="2-Hacid_dh_C"/>
    <property type="match status" value="1"/>
</dbReference>
<evidence type="ECO:0000259" key="5">
    <source>
        <dbReference type="Pfam" id="PF00389"/>
    </source>
</evidence>
<dbReference type="InterPro" id="IPR036291">
    <property type="entry name" value="NAD(P)-bd_dom_sf"/>
</dbReference>
<gene>
    <name evidence="7" type="ORF">QT716_06605</name>
</gene>
<dbReference type="PANTHER" id="PTHR42789">
    <property type="entry name" value="D-ISOMER SPECIFIC 2-HYDROXYACID DEHYDROGENASE FAMILY PROTEIN (AFU_ORTHOLOGUE AFUA_6G10090)"/>
    <property type="match status" value="1"/>
</dbReference>
<dbReference type="InterPro" id="IPR050857">
    <property type="entry name" value="D-2-hydroxyacid_DH"/>
</dbReference>
<dbReference type="Proteomes" id="UP001280629">
    <property type="component" value="Unassembled WGS sequence"/>
</dbReference>
<name>A0ABU4FYC6_9BACL</name>
<dbReference type="InterPro" id="IPR029753">
    <property type="entry name" value="D-isomer_DH_CS"/>
</dbReference>
<dbReference type="InterPro" id="IPR006139">
    <property type="entry name" value="D-isomer_2_OHA_DH_cat_dom"/>
</dbReference>
<evidence type="ECO:0000256" key="1">
    <source>
        <dbReference type="ARBA" id="ARBA00005854"/>
    </source>
</evidence>
<keyword evidence="2 4" id="KW-0560">Oxidoreductase</keyword>